<evidence type="ECO:0000256" key="8">
    <source>
        <dbReference type="ARBA" id="ARBA00022763"/>
    </source>
</evidence>
<dbReference type="Proteomes" id="UP001190700">
    <property type="component" value="Unassembled WGS sequence"/>
</dbReference>
<evidence type="ECO:0000313" key="15">
    <source>
        <dbReference type="EMBL" id="KAK3240013.1"/>
    </source>
</evidence>
<evidence type="ECO:0000259" key="14">
    <source>
        <dbReference type="Pfam" id="PF11799"/>
    </source>
</evidence>
<dbReference type="GO" id="GO:0005634">
    <property type="term" value="C:nucleus"/>
    <property type="evidence" value="ECO:0007669"/>
    <property type="project" value="UniProtKB-SubCell"/>
</dbReference>
<feature type="compositionally biased region" description="Polar residues" evidence="13">
    <location>
        <begin position="158"/>
        <end position="168"/>
    </location>
</feature>
<dbReference type="Gene3D" id="3.30.1490.100">
    <property type="entry name" value="DNA polymerase, Y-family, little finger domain"/>
    <property type="match status" value="1"/>
</dbReference>
<dbReference type="GO" id="GO:0017125">
    <property type="term" value="F:deoxycytidyl transferase activity"/>
    <property type="evidence" value="ECO:0007669"/>
    <property type="project" value="TreeGrafter"/>
</dbReference>
<keyword evidence="10" id="KW-0238">DNA-binding</keyword>
<evidence type="ECO:0000256" key="11">
    <source>
        <dbReference type="ARBA" id="ARBA00023204"/>
    </source>
</evidence>
<feature type="compositionally biased region" description="Polar residues" evidence="13">
    <location>
        <begin position="266"/>
        <end position="277"/>
    </location>
</feature>
<sequence length="507" mass="54110">MAQPRSLLQRHYGAKTGDMLYSFSRGMDLRKWEERPARKSVGAQVTWGVRFEEQAEAVKFMNDLAHEVAGRMESLKVKGRTVSIKILRAIRNAPELARKGSIGHGLCDHYTRSSTLPSFTGSGAVISREAVRILHDLKVDPKEIRGAGIQITRLDTDPASSTAGSKLQSRIAAAPAPSVFDPSCPPGWVKPYILPPAKQRRTGRSPPPRSPGETPNEVKGDEHLAGWSPPPRAIDAFPGASAAAKRLDNRSPPSSVPVMTGEAAATSGQPNRRSSPSAGPELPGEAAGRLKRPASAPPPQEPGGRSVEGPSLGQLGAAHELRSKEALHGRVNPRDGSLGTGLAQSGRSCAINNDASAVEVSSYEWLTEKHAAEVPQEAHVDALAACQEMAAAFRAVEAQYALMASGRSADVATQDPLDEADPMQRAGGQLLGHLQGFVSSGHFFAASHLFDFTVQLPQNWDSKHLPLDLGDTLPGIWRAMCEQVETEIHMSSQAHGTEAIAETREAA</sequence>
<evidence type="ECO:0000256" key="12">
    <source>
        <dbReference type="ARBA" id="ARBA00023242"/>
    </source>
</evidence>
<organism evidence="15 16">
    <name type="scientific">Cymbomonas tetramitiformis</name>
    <dbReference type="NCBI Taxonomy" id="36881"/>
    <lineage>
        <taxon>Eukaryota</taxon>
        <taxon>Viridiplantae</taxon>
        <taxon>Chlorophyta</taxon>
        <taxon>Pyramimonadophyceae</taxon>
        <taxon>Pyramimonadales</taxon>
        <taxon>Pyramimonadaceae</taxon>
        <taxon>Cymbomonas</taxon>
    </lineage>
</organism>
<dbReference type="GO" id="GO:0070987">
    <property type="term" value="P:error-free translesion synthesis"/>
    <property type="evidence" value="ECO:0007669"/>
    <property type="project" value="TreeGrafter"/>
</dbReference>
<evidence type="ECO:0000256" key="5">
    <source>
        <dbReference type="ARBA" id="ARBA00022679"/>
    </source>
</evidence>
<reference evidence="15 16" key="1">
    <citation type="journal article" date="2015" name="Genome Biol. Evol.">
        <title>Comparative Genomics of a Bacterivorous Green Alga Reveals Evolutionary Causalities and Consequences of Phago-Mixotrophic Mode of Nutrition.</title>
        <authorList>
            <person name="Burns J.A."/>
            <person name="Paasch A."/>
            <person name="Narechania A."/>
            <person name="Kim E."/>
        </authorList>
    </citation>
    <scope>NUCLEOTIDE SEQUENCE [LARGE SCALE GENOMIC DNA]</scope>
    <source>
        <strain evidence="15 16">PLY_AMNH</strain>
    </source>
</reference>
<evidence type="ECO:0000256" key="6">
    <source>
        <dbReference type="ARBA" id="ARBA00022695"/>
    </source>
</evidence>
<proteinExistence type="inferred from homology"/>
<keyword evidence="9" id="KW-0460">Magnesium</keyword>
<keyword evidence="5" id="KW-0808">Transferase</keyword>
<feature type="region of interest" description="Disordered" evidence="13">
    <location>
        <begin position="155"/>
        <end position="312"/>
    </location>
</feature>
<gene>
    <name evidence="15" type="ORF">CYMTET_50109</name>
</gene>
<dbReference type="GO" id="GO:0006281">
    <property type="term" value="P:DNA repair"/>
    <property type="evidence" value="ECO:0007669"/>
    <property type="project" value="UniProtKB-KW"/>
</dbReference>
<protein>
    <recommendedName>
        <fullName evidence="3">DNA repair protein REV1</fullName>
    </recommendedName>
</protein>
<dbReference type="InterPro" id="IPR017961">
    <property type="entry name" value="DNA_pol_Y-fam_little_finger"/>
</dbReference>
<dbReference type="FunFam" id="3.30.1490.100:FF:000001">
    <property type="entry name" value="DNA repair protein REV1"/>
    <property type="match status" value="1"/>
</dbReference>
<evidence type="ECO:0000313" key="16">
    <source>
        <dbReference type="Proteomes" id="UP001190700"/>
    </source>
</evidence>
<keyword evidence="6" id="KW-0548">Nucleotidyltransferase</keyword>
<dbReference type="PANTHER" id="PTHR45990:SF1">
    <property type="entry name" value="DNA REPAIR PROTEIN REV1"/>
    <property type="match status" value="1"/>
</dbReference>
<comment type="subcellular location">
    <subcellularLocation>
        <location evidence="1">Nucleus</location>
    </subcellularLocation>
</comment>
<evidence type="ECO:0000256" key="3">
    <source>
        <dbReference type="ARBA" id="ARBA00020399"/>
    </source>
</evidence>
<evidence type="ECO:0000256" key="2">
    <source>
        <dbReference type="ARBA" id="ARBA00010945"/>
    </source>
</evidence>
<dbReference type="GO" id="GO:0003684">
    <property type="term" value="F:damaged DNA binding"/>
    <property type="evidence" value="ECO:0007669"/>
    <property type="project" value="InterPro"/>
</dbReference>
<dbReference type="SUPFAM" id="SSF100879">
    <property type="entry name" value="Lesion bypass DNA polymerase (Y-family), little finger domain"/>
    <property type="match status" value="1"/>
</dbReference>
<comment type="similarity">
    <text evidence="2">Belongs to the DNA polymerase type-Y family.</text>
</comment>
<dbReference type="GO" id="GO:0042276">
    <property type="term" value="P:error-prone translesion synthesis"/>
    <property type="evidence" value="ECO:0007669"/>
    <property type="project" value="TreeGrafter"/>
</dbReference>
<evidence type="ECO:0000256" key="10">
    <source>
        <dbReference type="ARBA" id="ARBA00023125"/>
    </source>
</evidence>
<keyword evidence="12" id="KW-0539">Nucleus</keyword>
<keyword evidence="16" id="KW-1185">Reference proteome</keyword>
<dbReference type="EMBL" id="LGRX02033761">
    <property type="protein sequence ID" value="KAK3240013.1"/>
    <property type="molecule type" value="Genomic_DNA"/>
</dbReference>
<evidence type="ECO:0000256" key="9">
    <source>
        <dbReference type="ARBA" id="ARBA00022842"/>
    </source>
</evidence>
<name>A0AAE0BNU8_9CHLO</name>
<keyword evidence="4" id="KW-0237">DNA synthesis</keyword>
<dbReference type="InterPro" id="IPR036775">
    <property type="entry name" value="DNA_pol_Y-fam_lit_finger_sf"/>
</dbReference>
<feature type="region of interest" description="Disordered" evidence="13">
    <location>
        <begin position="327"/>
        <end position="346"/>
    </location>
</feature>
<keyword evidence="8" id="KW-0227">DNA damage</keyword>
<accession>A0AAE0BNU8</accession>
<evidence type="ECO:0000256" key="4">
    <source>
        <dbReference type="ARBA" id="ARBA00022634"/>
    </source>
</evidence>
<dbReference type="GO" id="GO:0003887">
    <property type="term" value="F:DNA-directed DNA polymerase activity"/>
    <property type="evidence" value="ECO:0007669"/>
    <property type="project" value="TreeGrafter"/>
</dbReference>
<dbReference type="PANTHER" id="PTHR45990">
    <property type="entry name" value="DNA REPAIR PROTEIN REV1"/>
    <property type="match status" value="1"/>
</dbReference>
<dbReference type="Pfam" id="PF11799">
    <property type="entry name" value="IMS_C"/>
    <property type="match status" value="1"/>
</dbReference>
<keyword evidence="11" id="KW-0234">DNA repair</keyword>
<keyword evidence="7" id="KW-0479">Metal-binding</keyword>
<dbReference type="GO" id="GO:0046872">
    <property type="term" value="F:metal ion binding"/>
    <property type="evidence" value="ECO:0007669"/>
    <property type="project" value="UniProtKB-KW"/>
</dbReference>
<dbReference type="AlphaFoldDB" id="A0AAE0BNU8"/>
<evidence type="ECO:0000256" key="7">
    <source>
        <dbReference type="ARBA" id="ARBA00022723"/>
    </source>
</evidence>
<comment type="caution">
    <text evidence="15">The sequence shown here is derived from an EMBL/GenBank/DDBJ whole genome shotgun (WGS) entry which is preliminary data.</text>
</comment>
<evidence type="ECO:0000256" key="1">
    <source>
        <dbReference type="ARBA" id="ARBA00004123"/>
    </source>
</evidence>
<feature type="domain" description="DNA polymerase Y-family little finger" evidence="14">
    <location>
        <begin position="38"/>
        <end position="158"/>
    </location>
</feature>
<evidence type="ECO:0000256" key="13">
    <source>
        <dbReference type="SAM" id="MobiDB-lite"/>
    </source>
</evidence>